<feature type="transmembrane region" description="Helical" evidence="6">
    <location>
        <begin position="247"/>
        <end position="267"/>
    </location>
</feature>
<feature type="transmembrane region" description="Helical" evidence="6">
    <location>
        <begin position="99"/>
        <end position="117"/>
    </location>
</feature>
<dbReference type="Pfam" id="PF01566">
    <property type="entry name" value="Nramp"/>
    <property type="match status" value="1"/>
</dbReference>
<dbReference type="STRING" id="1693.BMIN_1185"/>
<evidence type="ECO:0000256" key="4">
    <source>
        <dbReference type="ARBA" id="ARBA00022989"/>
    </source>
</evidence>
<dbReference type="HAMAP" id="MF_00221">
    <property type="entry name" value="NRAMP"/>
    <property type="match status" value="1"/>
</dbReference>
<keyword evidence="6" id="KW-0769">Symport</keyword>
<name>A0A087BTD4_9BIFI</name>
<dbReference type="PRINTS" id="PR00447">
    <property type="entry name" value="NATRESASSCMP"/>
</dbReference>
<reference evidence="7 8" key="1">
    <citation type="submission" date="2014-03" db="EMBL/GenBank/DDBJ databases">
        <title>Genomics of Bifidobacteria.</title>
        <authorList>
            <person name="Ventura M."/>
            <person name="Milani C."/>
            <person name="Lugli G.A."/>
        </authorList>
    </citation>
    <scope>NUCLEOTIDE SEQUENCE [LARGE SCALE GENOMIC DNA]</scope>
    <source>
        <strain evidence="7 8">LMG 11592</strain>
    </source>
</reference>
<dbReference type="GO" id="GO:0034755">
    <property type="term" value="P:iron ion transmembrane transport"/>
    <property type="evidence" value="ECO:0007669"/>
    <property type="project" value="TreeGrafter"/>
</dbReference>
<feature type="transmembrane region" description="Helical" evidence="6">
    <location>
        <begin position="65"/>
        <end position="84"/>
    </location>
</feature>
<keyword evidence="3 6" id="KW-0812">Transmembrane</keyword>
<proteinExistence type="inferred from homology"/>
<dbReference type="PANTHER" id="PTHR11706">
    <property type="entry name" value="SOLUTE CARRIER PROTEIN FAMILY 11 MEMBER"/>
    <property type="match status" value="1"/>
</dbReference>
<feature type="transmembrane region" description="Helical" evidence="6">
    <location>
        <begin position="208"/>
        <end position="227"/>
    </location>
</feature>
<accession>A0A087BTD4</accession>
<gene>
    <name evidence="6" type="primary">mntH</name>
    <name evidence="7" type="ORF">BMIN_1185</name>
</gene>
<dbReference type="GO" id="GO:0046872">
    <property type="term" value="F:metal ion binding"/>
    <property type="evidence" value="ECO:0007669"/>
    <property type="project" value="UniProtKB-UniRule"/>
</dbReference>
<dbReference type="GO" id="GO:0005886">
    <property type="term" value="C:plasma membrane"/>
    <property type="evidence" value="ECO:0007669"/>
    <property type="project" value="UniProtKB-SubCell"/>
</dbReference>
<keyword evidence="5 6" id="KW-0472">Membrane</keyword>
<dbReference type="RefSeq" id="WP_022861674.1">
    <property type="nucleotide sequence ID" value="NZ_JGZD01000001.1"/>
</dbReference>
<comment type="subcellular location">
    <subcellularLocation>
        <location evidence="6">Cell membrane</location>
        <topology evidence="6">Multi-pass membrane protein</topology>
    </subcellularLocation>
    <subcellularLocation>
        <location evidence="1">Membrane</location>
        <topology evidence="1">Multi-pass membrane protein</topology>
    </subcellularLocation>
</comment>
<dbReference type="InterPro" id="IPR001046">
    <property type="entry name" value="NRAMP_fam"/>
</dbReference>
<protein>
    <recommendedName>
        <fullName evidence="6">Divalent metal cation transporter MntH</fullName>
    </recommendedName>
</protein>
<evidence type="ECO:0000256" key="3">
    <source>
        <dbReference type="ARBA" id="ARBA00022692"/>
    </source>
</evidence>
<evidence type="ECO:0000313" key="8">
    <source>
        <dbReference type="Proteomes" id="UP000029014"/>
    </source>
</evidence>
<feature type="transmembrane region" description="Helical" evidence="6">
    <location>
        <begin position="340"/>
        <end position="359"/>
    </location>
</feature>
<feature type="transmembrane region" description="Helical" evidence="6">
    <location>
        <begin position="146"/>
        <end position="171"/>
    </location>
</feature>
<feature type="transmembrane region" description="Helical" evidence="6">
    <location>
        <begin position="454"/>
        <end position="476"/>
    </location>
</feature>
<dbReference type="eggNOG" id="COG1914">
    <property type="taxonomic scope" value="Bacteria"/>
</dbReference>
<comment type="similarity">
    <text evidence="6">Belongs to the NRAMP family.</text>
</comment>
<keyword evidence="6" id="KW-0406">Ion transport</keyword>
<evidence type="ECO:0000256" key="6">
    <source>
        <dbReference type="HAMAP-Rule" id="MF_00221"/>
    </source>
</evidence>
<evidence type="ECO:0000313" key="7">
    <source>
        <dbReference type="EMBL" id="KFI74284.1"/>
    </source>
</evidence>
<dbReference type="GO" id="GO:0015086">
    <property type="term" value="F:cadmium ion transmembrane transporter activity"/>
    <property type="evidence" value="ECO:0007669"/>
    <property type="project" value="TreeGrafter"/>
</dbReference>
<dbReference type="AlphaFoldDB" id="A0A087BTD4"/>
<dbReference type="Proteomes" id="UP000029014">
    <property type="component" value="Unassembled WGS sequence"/>
</dbReference>
<sequence length="486" mass="51696">MNDHGNVEADAVASDAGSAVDVRMTGPFARGGRPRRKTSLIETANGLSLGEINSTIHVPSEHRGFWRNLLAFSGPGALVAVGYMDPGNWITSIGGGAEYGYLLMSAILLSSLIAMMLQYMSAKLGIVTGLDLAQATRAHTGRRLGFVLWISTELAVMATDIAEVIGGAIALKLLFGIPLPWGVALTVFDVLLLLLLMQVGFRKIEAIVATLICVILVVFLYEVAVAGPDMGAVMAGFVPNSQILGNGQLTMALGIVGATVMPHNLYLHSSIVQTRDYDRDDASQVDKAVRFATWDSNLQLGLAFLVNCLLLMLGAAMFFGHGDGLGTFTALYNALGDSSIAGPVASGILSTLFAVALLASGQNSTITGTLTGQIVMEGFIRMRIPLWLRRVVTRVISIIPVLICAILFGGRESALDSLLVYSQVFLCVALPISMVPLVALTSSRKIMGRHANSLWMTIIAWIVVVVLTALNLQLVVQDVSRLVAML</sequence>
<dbReference type="PANTHER" id="PTHR11706:SF33">
    <property type="entry name" value="NATURAL RESISTANCE-ASSOCIATED MACROPHAGE PROTEIN 2"/>
    <property type="match status" value="1"/>
</dbReference>
<dbReference type="EMBL" id="JGZD01000001">
    <property type="protein sequence ID" value="KFI74284.1"/>
    <property type="molecule type" value="Genomic_DNA"/>
</dbReference>
<evidence type="ECO:0000256" key="5">
    <source>
        <dbReference type="ARBA" id="ARBA00023136"/>
    </source>
</evidence>
<keyword evidence="2 6" id="KW-0813">Transport</keyword>
<feature type="transmembrane region" description="Helical" evidence="6">
    <location>
        <begin position="300"/>
        <end position="320"/>
    </location>
</feature>
<dbReference type="GO" id="GO:0005384">
    <property type="term" value="F:manganese ion transmembrane transporter activity"/>
    <property type="evidence" value="ECO:0007669"/>
    <property type="project" value="TreeGrafter"/>
</dbReference>
<feature type="transmembrane region" description="Helical" evidence="6">
    <location>
        <begin position="391"/>
        <end position="408"/>
    </location>
</feature>
<dbReference type="NCBIfam" id="NF001923">
    <property type="entry name" value="PRK00701.1"/>
    <property type="match status" value="1"/>
</dbReference>
<keyword evidence="4 6" id="KW-1133">Transmembrane helix</keyword>
<dbReference type="GO" id="GO:0015293">
    <property type="term" value="F:symporter activity"/>
    <property type="evidence" value="ECO:0007669"/>
    <property type="project" value="UniProtKB-UniRule"/>
</dbReference>
<evidence type="ECO:0000256" key="2">
    <source>
        <dbReference type="ARBA" id="ARBA00022448"/>
    </source>
</evidence>
<feature type="transmembrane region" description="Helical" evidence="6">
    <location>
        <begin position="177"/>
        <end position="196"/>
    </location>
</feature>
<feature type="transmembrane region" description="Helical" evidence="6">
    <location>
        <begin position="420"/>
        <end position="442"/>
    </location>
</feature>
<comment type="caution">
    <text evidence="7">The sequence shown here is derived from an EMBL/GenBank/DDBJ whole genome shotgun (WGS) entry which is preliminary data.</text>
</comment>
<keyword evidence="8" id="KW-1185">Reference proteome</keyword>
<keyword evidence="6" id="KW-1003">Cell membrane</keyword>
<organism evidence="7 8">
    <name type="scientific">Bifidobacterium minimum</name>
    <dbReference type="NCBI Taxonomy" id="1693"/>
    <lineage>
        <taxon>Bacteria</taxon>
        <taxon>Bacillati</taxon>
        <taxon>Actinomycetota</taxon>
        <taxon>Actinomycetes</taxon>
        <taxon>Bifidobacteriales</taxon>
        <taxon>Bifidobacteriaceae</taxon>
        <taxon>Bifidobacterium</taxon>
    </lineage>
</organism>
<dbReference type="NCBIfam" id="TIGR01197">
    <property type="entry name" value="nramp"/>
    <property type="match status" value="1"/>
</dbReference>
<comment type="function">
    <text evidence="6">H(+)-stimulated, divalent metal cation uptake system.</text>
</comment>
<dbReference type="NCBIfam" id="NF037982">
    <property type="entry name" value="Nramp_1"/>
    <property type="match status" value="1"/>
</dbReference>
<evidence type="ECO:0000256" key="1">
    <source>
        <dbReference type="ARBA" id="ARBA00004141"/>
    </source>
</evidence>